<sequence>MQRKIAEELKLGPETMAMFDKQEEEDDFNCVSSGSRDVIRAVSQVIAQTLVNKKFVMIFLNGSDDEVDVSSFGIAPRYCDHVILWTFKRRTLTIHAHDRHDGITSKLRYTQLFLRIFWPAKKIKGSSAFRELLRGEAANIVARHSWMRSIDLTMVTECFMYELFLQCSFHSATEFGWVDHALNYWTCDGIIKGGGTRKISDALHQEIHWEGDASLLGEVFAKRMEDPEAPFFGVGFVSRQRIYRRYKRIQKTYWKRHRLCS</sequence>
<accession>A0A835FK90</accession>
<dbReference type="Proteomes" id="UP000636709">
    <property type="component" value="Unassembled WGS sequence"/>
</dbReference>
<reference evidence="1" key="1">
    <citation type="submission" date="2020-07" db="EMBL/GenBank/DDBJ databases">
        <title>Genome sequence and genetic diversity analysis of an under-domesticated orphan crop, white fonio (Digitaria exilis).</title>
        <authorList>
            <person name="Bennetzen J.L."/>
            <person name="Chen S."/>
            <person name="Ma X."/>
            <person name="Wang X."/>
            <person name="Yssel A.E.J."/>
            <person name="Chaluvadi S.R."/>
            <person name="Johnson M."/>
            <person name="Gangashetty P."/>
            <person name="Hamidou F."/>
            <person name="Sanogo M.D."/>
            <person name="Zwaenepoel A."/>
            <person name="Wallace J."/>
            <person name="Van De Peer Y."/>
            <person name="Van Deynze A."/>
        </authorList>
    </citation>
    <scope>NUCLEOTIDE SEQUENCE</scope>
    <source>
        <tissue evidence="1">Leaves</tissue>
    </source>
</reference>
<proteinExistence type="predicted"/>
<protein>
    <submittedName>
        <fullName evidence="1">Uncharacterized protein</fullName>
    </submittedName>
</protein>
<gene>
    <name evidence="1" type="ORF">HU200_009336</name>
</gene>
<name>A0A835FK90_9POAL</name>
<dbReference type="OrthoDB" id="10400504at2759"/>
<keyword evidence="2" id="KW-1185">Reference proteome</keyword>
<evidence type="ECO:0000313" key="2">
    <source>
        <dbReference type="Proteomes" id="UP000636709"/>
    </source>
</evidence>
<comment type="caution">
    <text evidence="1">The sequence shown here is derived from an EMBL/GenBank/DDBJ whole genome shotgun (WGS) entry which is preliminary data.</text>
</comment>
<organism evidence="1 2">
    <name type="scientific">Digitaria exilis</name>
    <dbReference type="NCBI Taxonomy" id="1010633"/>
    <lineage>
        <taxon>Eukaryota</taxon>
        <taxon>Viridiplantae</taxon>
        <taxon>Streptophyta</taxon>
        <taxon>Embryophyta</taxon>
        <taxon>Tracheophyta</taxon>
        <taxon>Spermatophyta</taxon>
        <taxon>Magnoliopsida</taxon>
        <taxon>Liliopsida</taxon>
        <taxon>Poales</taxon>
        <taxon>Poaceae</taxon>
        <taxon>PACMAD clade</taxon>
        <taxon>Panicoideae</taxon>
        <taxon>Panicodae</taxon>
        <taxon>Paniceae</taxon>
        <taxon>Anthephorinae</taxon>
        <taxon>Digitaria</taxon>
    </lineage>
</organism>
<dbReference type="AlphaFoldDB" id="A0A835FK90"/>
<dbReference type="EMBL" id="JACEFO010000629">
    <property type="protein sequence ID" value="KAF8762561.1"/>
    <property type="molecule type" value="Genomic_DNA"/>
</dbReference>
<evidence type="ECO:0000313" key="1">
    <source>
        <dbReference type="EMBL" id="KAF8762561.1"/>
    </source>
</evidence>